<evidence type="ECO:0000313" key="3">
    <source>
        <dbReference type="Proteomes" id="UP001620262"/>
    </source>
</evidence>
<gene>
    <name evidence="2" type="ORF">ACI2JU_13980</name>
</gene>
<evidence type="ECO:0000313" key="2">
    <source>
        <dbReference type="EMBL" id="MFK3864966.1"/>
    </source>
</evidence>
<evidence type="ECO:0000256" key="1">
    <source>
        <dbReference type="SAM" id="SignalP"/>
    </source>
</evidence>
<reference evidence="2 3" key="1">
    <citation type="submission" date="2024-11" db="EMBL/GenBank/DDBJ databases">
        <title>The Natural Products Discovery Center: Release of the First 8490 Sequenced Strains for Exploring Actinobacteria Biosynthetic Diversity.</title>
        <authorList>
            <person name="Kalkreuter E."/>
            <person name="Kautsar S.A."/>
            <person name="Yang D."/>
            <person name="Bader C.D."/>
            <person name="Teijaro C.N."/>
            <person name="Fluegel L."/>
            <person name="Davis C.M."/>
            <person name="Simpson J.R."/>
            <person name="Lauterbach L."/>
            <person name="Steele A.D."/>
            <person name="Gui C."/>
            <person name="Meng S."/>
            <person name="Li G."/>
            <person name="Viehrig K."/>
            <person name="Ye F."/>
            <person name="Su P."/>
            <person name="Kiefer A.F."/>
            <person name="Nichols A."/>
            <person name="Cepeda A.J."/>
            <person name="Yan W."/>
            <person name="Fan B."/>
            <person name="Jiang Y."/>
            <person name="Adhikari A."/>
            <person name="Zheng C.-J."/>
            <person name="Schuster L."/>
            <person name="Cowan T.M."/>
            <person name="Smanski M.J."/>
            <person name="Chevrette M.G."/>
            <person name="De Carvalho L.P.S."/>
            <person name="Shen B."/>
        </authorList>
    </citation>
    <scope>NUCLEOTIDE SEQUENCE [LARGE SCALE GENOMIC DNA]</scope>
    <source>
        <strain evidence="2 3">NPDC078403</strain>
    </source>
</reference>
<protein>
    <submittedName>
        <fullName evidence="2">Uncharacterized protein</fullName>
    </submittedName>
</protein>
<feature type="chain" id="PRO_5045341499" evidence="1">
    <location>
        <begin position="21"/>
        <end position="103"/>
    </location>
</feature>
<organism evidence="2 3">
    <name type="scientific">Pseudoalteromonas rhizosphaerae</name>
    <dbReference type="NCBI Taxonomy" id="2518973"/>
    <lineage>
        <taxon>Bacteria</taxon>
        <taxon>Pseudomonadati</taxon>
        <taxon>Pseudomonadota</taxon>
        <taxon>Gammaproteobacteria</taxon>
        <taxon>Alteromonadales</taxon>
        <taxon>Pseudoalteromonadaceae</taxon>
        <taxon>Pseudoalteromonas</taxon>
    </lineage>
</organism>
<sequence>MKFKFACLFALIFSSNAVLHADELDFSQYKGKSYEVVKREFLNSGWQLVPNQEGETSISEQYPEVTCGLGSMAICSVGFTSKQNSVAFIVVKSQSELIISGEY</sequence>
<proteinExistence type="predicted"/>
<feature type="signal peptide" evidence="1">
    <location>
        <begin position="1"/>
        <end position="20"/>
    </location>
</feature>
<accession>A0ABW8L2Z8</accession>
<keyword evidence="3" id="KW-1185">Reference proteome</keyword>
<keyword evidence="1" id="KW-0732">Signal</keyword>
<dbReference type="RefSeq" id="WP_182740400.1">
    <property type="nucleotide sequence ID" value="NZ_JBJDOT010000019.1"/>
</dbReference>
<dbReference type="EMBL" id="JBJDOT010000019">
    <property type="protein sequence ID" value="MFK3864966.1"/>
    <property type="molecule type" value="Genomic_DNA"/>
</dbReference>
<dbReference type="Proteomes" id="UP001620262">
    <property type="component" value="Unassembled WGS sequence"/>
</dbReference>
<comment type="caution">
    <text evidence="2">The sequence shown here is derived from an EMBL/GenBank/DDBJ whole genome shotgun (WGS) entry which is preliminary data.</text>
</comment>
<name>A0ABW8L2Z8_9GAMM</name>